<dbReference type="SMART" id="SM00219">
    <property type="entry name" value="TyrKc"/>
    <property type="match status" value="1"/>
</dbReference>
<dbReference type="GO" id="GO:1990090">
    <property type="term" value="P:cellular response to nerve growth factor stimulus"/>
    <property type="evidence" value="ECO:0007669"/>
    <property type="project" value="TreeGrafter"/>
</dbReference>
<feature type="binding site" evidence="8">
    <location>
        <position position="221"/>
    </location>
    <ligand>
        <name>ATP</name>
        <dbReference type="ChEBI" id="CHEBI:30616"/>
    </ligand>
</feature>
<dbReference type="SUPFAM" id="SSF56112">
    <property type="entry name" value="Protein kinase-like (PK-like)"/>
    <property type="match status" value="1"/>
</dbReference>
<keyword evidence="13" id="KW-1185">Reference proteome</keyword>
<dbReference type="InterPro" id="IPR011009">
    <property type="entry name" value="Kinase-like_dom_sf"/>
</dbReference>
<reference evidence="12 13" key="1">
    <citation type="submission" date="2019-01" db="EMBL/GenBank/DDBJ databases">
        <title>A draft genome assembly of the solar-powered sea slug Elysia chlorotica.</title>
        <authorList>
            <person name="Cai H."/>
            <person name="Li Q."/>
            <person name="Fang X."/>
            <person name="Li J."/>
            <person name="Curtis N.E."/>
            <person name="Altenburger A."/>
            <person name="Shibata T."/>
            <person name="Feng M."/>
            <person name="Maeda T."/>
            <person name="Schwartz J.A."/>
            <person name="Shigenobu S."/>
            <person name="Lundholm N."/>
            <person name="Nishiyama T."/>
            <person name="Yang H."/>
            <person name="Hasebe M."/>
            <person name="Li S."/>
            <person name="Pierce S.K."/>
            <person name="Wang J."/>
        </authorList>
    </citation>
    <scope>NUCLEOTIDE SEQUENCE [LARGE SCALE GENOMIC DNA]</scope>
    <source>
        <strain evidence="12">EC2010</strain>
        <tissue evidence="12">Whole organism of an adult</tissue>
    </source>
</reference>
<evidence type="ECO:0000256" key="6">
    <source>
        <dbReference type="ARBA" id="ARBA00023137"/>
    </source>
</evidence>
<dbReference type="Gene3D" id="3.30.200.20">
    <property type="entry name" value="Phosphorylase Kinase, domain 1"/>
    <property type="match status" value="1"/>
</dbReference>
<dbReference type="GO" id="GO:0043235">
    <property type="term" value="C:receptor complex"/>
    <property type="evidence" value="ECO:0007669"/>
    <property type="project" value="TreeGrafter"/>
</dbReference>
<gene>
    <name evidence="12" type="ORF">EGW08_008255</name>
</gene>
<evidence type="ECO:0000256" key="10">
    <source>
        <dbReference type="SAM" id="Phobius"/>
    </source>
</evidence>
<dbReference type="PANTHER" id="PTHR24416">
    <property type="entry name" value="TYROSINE-PROTEIN KINASE RECEPTOR"/>
    <property type="match status" value="1"/>
</dbReference>
<dbReference type="FunFam" id="1.10.510.10:FF:000034">
    <property type="entry name" value="Tyrosine-protein kinase receptor"/>
    <property type="match status" value="1"/>
</dbReference>
<comment type="subcellular location">
    <subcellularLocation>
        <location evidence="1">Membrane</location>
        <topology evidence="1">Single-pass membrane protein</topology>
    </subcellularLocation>
</comment>
<dbReference type="EC" id="2.7.10.1" evidence="9"/>
<dbReference type="GO" id="GO:0043121">
    <property type="term" value="F:neurotrophin binding"/>
    <property type="evidence" value="ECO:0007669"/>
    <property type="project" value="TreeGrafter"/>
</dbReference>
<dbReference type="InterPro" id="IPR050122">
    <property type="entry name" value="RTK"/>
</dbReference>
<dbReference type="GO" id="GO:0004714">
    <property type="term" value="F:transmembrane receptor protein tyrosine kinase activity"/>
    <property type="evidence" value="ECO:0007669"/>
    <property type="project" value="UniProtKB-EC"/>
</dbReference>
<evidence type="ECO:0000256" key="4">
    <source>
        <dbReference type="ARBA" id="ARBA00022777"/>
    </source>
</evidence>
<feature type="domain" description="Protein kinase" evidence="11">
    <location>
        <begin position="188"/>
        <end position="485"/>
    </location>
</feature>
<dbReference type="GO" id="GO:0007169">
    <property type="term" value="P:cell surface receptor protein tyrosine kinase signaling pathway"/>
    <property type="evidence" value="ECO:0007669"/>
    <property type="project" value="InterPro"/>
</dbReference>
<dbReference type="PROSITE" id="PS00107">
    <property type="entry name" value="PROTEIN_KINASE_ATP"/>
    <property type="match status" value="1"/>
</dbReference>
<evidence type="ECO:0000256" key="1">
    <source>
        <dbReference type="ARBA" id="ARBA00004167"/>
    </source>
</evidence>
<dbReference type="PROSITE" id="PS00239">
    <property type="entry name" value="RECEPTOR_TYR_KIN_II"/>
    <property type="match status" value="1"/>
</dbReference>
<comment type="similarity">
    <text evidence="9">Belongs to the protein kinase superfamily. Tyr protein kinase family. Insulin receptor subfamily.</text>
</comment>
<keyword evidence="2" id="KW-0808">Transferase</keyword>
<evidence type="ECO:0000259" key="11">
    <source>
        <dbReference type="PROSITE" id="PS50011"/>
    </source>
</evidence>
<keyword evidence="9 10" id="KW-0812">Transmembrane</keyword>
<dbReference type="InterPro" id="IPR000719">
    <property type="entry name" value="Prot_kinase_dom"/>
</dbReference>
<evidence type="ECO:0000313" key="13">
    <source>
        <dbReference type="Proteomes" id="UP000271974"/>
    </source>
</evidence>
<dbReference type="GO" id="GO:0030424">
    <property type="term" value="C:axon"/>
    <property type="evidence" value="ECO:0007669"/>
    <property type="project" value="TreeGrafter"/>
</dbReference>
<comment type="catalytic activity">
    <reaction evidence="7 9">
        <text>L-tyrosyl-[protein] + ATP = O-phospho-L-tyrosyl-[protein] + ADP + H(+)</text>
        <dbReference type="Rhea" id="RHEA:10596"/>
        <dbReference type="Rhea" id="RHEA-COMP:10136"/>
        <dbReference type="Rhea" id="RHEA-COMP:20101"/>
        <dbReference type="ChEBI" id="CHEBI:15378"/>
        <dbReference type="ChEBI" id="CHEBI:30616"/>
        <dbReference type="ChEBI" id="CHEBI:46858"/>
        <dbReference type="ChEBI" id="CHEBI:61978"/>
        <dbReference type="ChEBI" id="CHEBI:456216"/>
        <dbReference type="EC" id="2.7.10.1"/>
    </reaction>
</comment>
<keyword evidence="10" id="KW-1133">Transmembrane helix</keyword>
<evidence type="ECO:0000256" key="9">
    <source>
        <dbReference type="RuleBase" id="RU000312"/>
    </source>
</evidence>
<feature type="non-terminal residue" evidence="12">
    <location>
        <position position="1"/>
    </location>
</feature>
<dbReference type="InterPro" id="IPR002011">
    <property type="entry name" value="Tyr_kinase_rcpt_2_CS"/>
</dbReference>
<evidence type="ECO:0000256" key="8">
    <source>
        <dbReference type="PROSITE-ProRule" id="PRU10141"/>
    </source>
</evidence>
<dbReference type="InterPro" id="IPR008266">
    <property type="entry name" value="Tyr_kinase_AS"/>
</dbReference>
<dbReference type="AlphaFoldDB" id="A0A433TR04"/>
<evidence type="ECO:0000256" key="5">
    <source>
        <dbReference type="ARBA" id="ARBA00022840"/>
    </source>
</evidence>
<keyword evidence="5 8" id="KW-0067">ATP-binding</keyword>
<keyword evidence="4" id="KW-0418">Kinase</keyword>
<keyword evidence="9" id="KW-0675">Receptor</keyword>
<evidence type="ECO:0000256" key="3">
    <source>
        <dbReference type="ARBA" id="ARBA00022741"/>
    </source>
</evidence>
<dbReference type="GO" id="GO:0051897">
    <property type="term" value="P:positive regulation of phosphatidylinositol 3-kinase/protein kinase B signal transduction"/>
    <property type="evidence" value="ECO:0007669"/>
    <property type="project" value="TreeGrafter"/>
</dbReference>
<evidence type="ECO:0000313" key="12">
    <source>
        <dbReference type="EMBL" id="RUS83994.1"/>
    </source>
</evidence>
<dbReference type="Proteomes" id="UP000271974">
    <property type="component" value="Unassembled WGS sequence"/>
</dbReference>
<feature type="transmembrane region" description="Helical" evidence="10">
    <location>
        <begin position="108"/>
        <end position="129"/>
    </location>
</feature>
<protein>
    <recommendedName>
        <fullName evidence="9">Tyrosine-protein kinase receptor</fullName>
        <ecNumber evidence="9">2.7.10.1</ecNumber>
    </recommendedName>
</protein>
<dbReference type="PROSITE" id="PS00109">
    <property type="entry name" value="PROTEIN_KINASE_TYR"/>
    <property type="match status" value="1"/>
</dbReference>
<organism evidence="12 13">
    <name type="scientific">Elysia chlorotica</name>
    <name type="common">Eastern emerald elysia</name>
    <name type="synonym">Sea slug</name>
    <dbReference type="NCBI Taxonomy" id="188477"/>
    <lineage>
        <taxon>Eukaryota</taxon>
        <taxon>Metazoa</taxon>
        <taxon>Spiralia</taxon>
        <taxon>Lophotrochozoa</taxon>
        <taxon>Mollusca</taxon>
        <taxon>Gastropoda</taxon>
        <taxon>Heterobranchia</taxon>
        <taxon>Euthyneura</taxon>
        <taxon>Panpulmonata</taxon>
        <taxon>Sacoglossa</taxon>
        <taxon>Placobranchoidea</taxon>
        <taxon>Plakobranchidae</taxon>
        <taxon>Elysia</taxon>
    </lineage>
</organism>
<dbReference type="Gene3D" id="1.10.510.10">
    <property type="entry name" value="Transferase(Phosphotransferase) domain 1"/>
    <property type="match status" value="1"/>
</dbReference>
<evidence type="ECO:0000256" key="2">
    <source>
        <dbReference type="ARBA" id="ARBA00022679"/>
    </source>
</evidence>
<proteinExistence type="inferred from homology"/>
<dbReference type="InterPro" id="IPR017441">
    <property type="entry name" value="Protein_kinase_ATP_BS"/>
</dbReference>
<keyword evidence="6" id="KW-0829">Tyrosine-protein kinase</keyword>
<dbReference type="Pfam" id="PF07714">
    <property type="entry name" value="PK_Tyr_Ser-Thr"/>
    <property type="match status" value="1"/>
</dbReference>
<dbReference type="PROSITE" id="PS50011">
    <property type="entry name" value="PROTEIN_KINASE_DOM"/>
    <property type="match status" value="1"/>
</dbReference>
<dbReference type="EMBL" id="RQTK01000222">
    <property type="protein sequence ID" value="RUS83994.1"/>
    <property type="molecule type" value="Genomic_DNA"/>
</dbReference>
<dbReference type="GO" id="GO:0005030">
    <property type="term" value="F:neurotrophin receptor activity"/>
    <property type="evidence" value="ECO:0007669"/>
    <property type="project" value="TreeGrafter"/>
</dbReference>
<dbReference type="PANTHER" id="PTHR24416:SF619">
    <property type="entry name" value="TYROSINE-PROTEIN KINASE TRANSMEMBRANE RECEPTOR ROR-LIKE PROTEIN"/>
    <property type="match status" value="1"/>
</dbReference>
<keyword evidence="10" id="KW-0472">Membrane</keyword>
<dbReference type="GO" id="GO:0010976">
    <property type="term" value="P:positive regulation of neuron projection development"/>
    <property type="evidence" value="ECO:0007669"/>
    <property type="project" value="TreeGrafter"/>
</dbReference>
<keyword evidence="3 8" id="KW-0547">Nucleotide-binding</keyword>
<dbReference type="GO" id="GO:0005524">
    <property type="term" value="F:ATP binding"/>
    <property type="evidence" value="ECO:0007669"/>
    <property type="project" value="UniProtKB-UniRule"/>
</dbReference>
<feature type="non-terminal residue" evidence="12">
    <location>
        <position position="504"/>
    </location>
</feature>
<comment type="caution">
    <text evidence="12">The sequence shown here is derived from an EMBL/GenBank/DDBJ whole genome shotgun (WGS) entry which is preliminary data.</text>
</comment>
<dbReference type="InterPro" id="IPR020635">
    <property type="entry name" value="Tyr_kinase_cat_dom"/>
</dbReference>
<keyword evidence="9" id="KW-0597">Phosphoprotein</keyword>
<dbReference type="STRING" id="188477.A0A433TR04"/>
<dbReference type="InterPro" id="IPR001245">
    <property type="entry name" value="Ser-Thr/Tyr_kinase_cat_dom"/>
</dbReference>
<dbReference type="GO" id="GO:0005886">
    <property type="term" value="C:plasma membrane"/>
    <property type="evidence" value="ECO:0007669"/>
    <property type="project" value="TreeGrafter"/>
</dbReference>
<dbReference type="OrthoDB" id="3256376at2759"/>
<evidence type="ECO:0000256" key="7">
    <source>
        <dbReference type="ARBA" id="ARBA00051243"/>
    </source>
</evidence>
<sequence>VLPQPDLDHQGRCEPICEPGSVCLHLKHKSSWECICEGSLEPPHPDTGCEPIPRATADYSESHGVISADHHKDIVELNEKNFGTPNQTLSMLRQPTDTPGSTGHMPEVIIPVVSCVVVIFLLAMLGCLYRRRRKLLYVKGKRDSILRTTDGAILLENMNTITKNPTYYYQSGGSGRRFNTRVIPADSVVLGQVLGEGAFGQVFKGEMSSEDCDTKTNVAVKILKEGASHEAQDDFEREVEIMSAFDHDNILKLIGIVVKGAEGNPYMIFELMEYGDLTELLRRNDPCQRHTAPPNGGVMQGQGHMMAGSPGHGQVKRPAILLTKTDLVDISVQIANGMSYLASQHFVHRDLATRNCLVGAGLVVKISDFGMSRDIYTSDYYRIRGSRMLPVRWMSPEAIKYGRFTCESDIWAYGVVLWEIFSFGKQPYYGHSNEEVIHFLDQGILLQRPEDCPSTIYHVMIGCWKKDPRQRIVFDRLVKYLRDYMSHLMNNQRQQQQQQQQWQQ</sequence>
<name>A0A433TR04_ELYCH</name>
<dbReference type="PRINTS" id="PR00109">
    <property type="entry name" value="TYRKINASE"/>
</dbReference>
<accession>A0A433TR04</accession>